<evidence type="ECO:0000313" key="4">
    <source>
        <dbReference type="EMBL" id="VFK74371.1"/>
    </source>
</evidence>
<proteinExistence type="predicted"/>
<dbReference type="EMBL" id="CAADGH010000004">
    <property type="protein sequence ID" value="VFK74371.1"/>
    <property type="molecule type" value="Genomic_DNA"/>
</dbReference>
<accession>A0A451B7X6</accession>
<dbReference type="EMBL" id="CAADFQ010000004">
    <property type="protein sequence ID" value="VFK27632.1"/>
    <property type="molecule type" value="Genomic_DNA"/>
</dbReference>
<dbReference type="EMBL" id="CAADFO010000001">
    <property type="protein sequence ID" value="VFK22031.1"/>
    <property type="molecule type" value="Genomic_DNA"/>
</dbReference>
<organism evidence="4">
    <name type="scientific">Candidatus Kentrum sp. MB</name>
    <dbReference type="NCBI Taxonomy" id="2138164"/>
    <lineage>
        <taxon>Bacteria</taxon>
        <taxon>Pseudomonadati</taxon>
        <taxon>Pseudomonadota</taxon>
        <taxon>Gammaproteobacteria</taxon>
        <taxon>Candidatus Kentrum</taxon>
    </lineage>
</organism>
<feature type="signal peptide" evidence="1">
    <location>
        <begin position="1"/>
        <end position="21"/>
    </location>
</feature>
<reference evidence="4" key="1">
    <citation type="submission" date="2019-02" db="EMBL/GenBank/DDBJ databases">
        <authorList>
            <person name="Gruber-Vodicka R. H."/>
            <person name="Seah K. B. B."/>
        </authorList>
    </citation>
    <scope>NUCLEOTIDE SEQUENCE</scope>
    <source>
        <strain evidence="2">BECK_BZ197</strain>
        <strain evidence="4">BECK_BZ198</strain>
        <strain evidence="3">BECK_BZ199</strain>
    </source>
</reference>
<sequence length="189" mass="21484">MKIAKALLLLVILMGGPFVQAKPPAIAGDPASGDRSDPGAVREAEAERLQLLERFSRARDRRRQASERDRAHYRKTLDTIHENSLIIEFNSAWMRDLVENWDCRFAEASLRELVRRRGEVQARLDRVRKVCRDTISQTPGAGSVCIRAQRENELLLAQFDRLQEKYSASCQSSDTLNRQVSPLGVDTHE</sequence>
<dbReference type="AlphaFoldDB" id="A0A451B7X6"/>
<protein>
    <recommendedName>
        <fullName evidence="5">Lysozyme inhibitor LprI N-terminal domain-containing protein</fullName>
    </recommendedName>
</protein>
<evidence type="ECO:0008006" key="5">
    <source>
        <dbReference type="Google" id="ProtNLM"/>
    </source>
</evidence>
<keyword evidence="1" id="KW-0732">Signal</keyword>
<gene>
    <name evidence="2" type="ORF">BECKMB1821G_GA0114241_100119</name>
    <name evidence="4" type="ORF">BECKMB1821H_GA0114242_100419</name>
    <name evidence="3" type="ORF">BECKMB1821I_GA0114274_100419</name>
</gene>
<evidence type="ECO:0000256" key="1">
    <source>
        <dbReference type="SAM" id="SignalP"/>
    </source>
</evidence>
<evidence type="ECO:0000313" key="2">
    <source>
        <dbReference type="EMBL" id="VFK22031.1"/>
    </source>
</evidence>
<name>A0A451B7X6_9GAMM</name>
<evidence type="ECO:0000313" key="3">
    <source>
        <dbReference type="EMBL" id="VFK27632.1"/>
    </source>
</evidence>
<feature type="chain" id="PRO_5036113644" description="Lysozyme inhibitor LprI N-terminal domain-containing protein" evidence="1">
    <location>
        <begin position="22"/>
        <end position="189"/>
    </location>
</feature>